<dbReference type="SUPFAM" id="SSF101478">
    <property type="entry name" value="ADP-ribosylglycohydrolase"/>
    <property type="match status" value="1"/>
</dbReference>
<feature type="binding site" evidence="1">
    <location>
        <position position="261"/>
    </location>
    <ligand>
        <name>Mg(2+)</name>
        <dbReference type="ChEBI" id="CHEBI:18420"/>
        <label>1</label>
    </ligand>
</feature>
<feature type="binding site" evidence="1">
    <location>
        <position position="56"/>
    </location>
    <ligand>
        <name>Mg(2+)</name>
        <dbReference type="ChEBI" id="CHEBI:18420"/>
        <label>1</label>
    </ligand>
</feature>
<comment type="caution">
    <text evidence="2">The sequence shown here is derived from an EMBL/GenBank/DDBJ whole genome shotgun (WGS) entry which is preliminary data.</text>
</comment>
<dbReference type="PANTHER" id="PTHR16222">
    <property type="entry name" value="ADP-RIBOSYLGLYCOHYDROLASE"/>
    <property type="match status" value="1"/>
</dbReference>
<dbReference type="InterPro" id="IPR036705">
    <property type="entry name" value="Ribosyl_crysJ1_sf"/>
</dbReference>
<keyword evidence="3" id="KW-1185">Reference proteome</keyword>
<proteinExistence type="predicted"/>
<accession>A0A934SIA8</accession>
<protein>
    <submittedName>
        <fullName evidence="2">ADP-ribosylglycohydrolase family protein</fullName>
    </submittedName>
</protein>
<dbReference type="AlphaFoldDB" id="A0A934SIA8"/>
<gene>
    <name evidence="2" type="ORF">JJJ17_07035</name>
</gene>
<reference evidence="2" key="1">
    <citation type="submission" date="2021-01" db="EMBL/GenBank/DDBJ databases">
        <title>Paracoccus amoyensis sp. nov., isolated from the surface seawater along the coast of Xiamen Island, China.</title>
        <authorList>
            <person name="Lyu L."/>
        </authorList>
    </citation>
    <scope>NUCLEOTIDE SEQUENCE</scope>
    <source>
        <strain evidence="2">MJ17</strain>
    </source>
</reference>
<evidence type="ECO:0000313" key="2">
    <source>
        <dbReference type="EMBL" id="MBK4215674.1"/>
    </source>
</evidence>
<keyword evidence="1" id="KW-0479">Metal-binding</keyword>
<evidence type="ECO:0000256" key="1">
    <source>
        <dbReference type="PIRSR" id="PIRSR605502-1"/>
    </source>
</evidence>
<dbReference type="EMBL" id="JAEPRQ010000002">
    <property type="protein sequence ID" value="MBK4215674.1"/>
    <property type="molecule type" value="Genomic_DNA"/>
</dbReference>
<feature type="binding site" evidence="1">
    <location>
        <position position="258"/>
    </location>
    <ligand>
        <name>Mg(2+)</name>
        <dbReference type="ChEBI" id="CHEBI:18420"/>
        <label>1</label>
    </ligand>
</feature>
<dbReference type="InterPro" id="IPR005502">
    <property type="entry name" value="Ribosyl_crysJ1"/>
</dbReference>
<keyword evidence="1" id="KW-0460">Magnesium</keyword>
<dbReference type="PANTHER" id="PTHR16222:SF12">
    <property type="entry name" value="ADP-RIBOSYLGLYCOHYDROLASE-RELATED"/>
    <property type="match status" value="1"/>
</dbReference>
<name>A0A934SIA8_9RHOB</name>
<dbReference type="Proteomes" id="UP000640485">
    <property type="component" value="Unassembled WGS sequence"/>
</dbReference>
<dbReference type="Pfam" id="PF03747">
    <property type="entry name" value="ADP_ribosyl_GH"/>
    <property type="match status" value="1"/>
</dbReference>
<feature type="binding site" evidence="1">
    <location>
        <position position="260"/>
    </location>
    <ligand>
        <name>Mg(2+)</name>
        <dbReference type="ChEBI" id="CHEBI:18420"/>
        <label>1</label>
    </ligand>
</feature>
<dbReference type="InterPro" id="IPR050792">
    <property type="entry name" value="ADP-ribosylglycohydrolase"/>
</dbReference>
<sequence>MTEPSHRSRLEGMLVGLAIGDAVGTTLEFTRRDSQPALTDMIGGGPFGLKPGEWTDDTSMALCLAETLIESGKPGGHFDAAQLMRRFSNWWHHGHKSVTGACFDIGVTTRQAISRFERSGEPLSGSEAENTAGNGSIMRLAPVAIRWAGDPAAACHAAELQSRTTHAAAECLDACQLMASALIALAGNRTLQDALTVAPAPFGTKVGELRSGDFLRKTRDEIRSTGYVLHTLEAALWSIHHAGTPAEAILLAANLGDDADTVAAVTGQFAGAIWGVDAFPREWLERLAWRDDMTKLVNNLIEAENFDDHQQD</sequence>
<organism evidence="2 3">
    <name type="scientific">Paracoccus caeni</name>
    <dbReference type="NCBI Taxonomy" id="657651"/>
    <lineage>
        <taxon>Bacteria</taxon>
        <taxon>Pseudomonadati</taxon>
        <taxon>Pseudomonadota</taxon>
        <taxon>Alphaproteobacteria</taxon>
        <taxon>Rhodobacterales</taxon>
        <taxon>Paracoccaceae</taxon>
        <taxon>Paracoccus</taxon>
    </lineage>
</organism>
<comment type="cofactor">
    <cofactor evidence="1">
        <name>Mg(2+)</name>
        <dbReference type="ChEBI" id="CHEBI:18420"/>
    </cofactor>
    <text evidence="1">Binds 2 magnesium ions per subunit.</text>
</comment>
<dbReference type="Gene3D" id="1.10.4080.10">
    <property type="entry name" value="ADP-ribosylation/Crystallin J1"/>
    <property type="match status" value="1"/>
</dbReference>
<feature type="binding site" evidence="1">
    <location>
        <position position="57"/>
    </location>
    <ligand>
        <name>Mg(2+)</name>
        <dbReference type="ChEBI" id="CHEBI:18420"/>
        <label>1</label>
    </ligand>
</feature>
<evidence type="ECO:0000313" key="3">
    <source>
        <dbReference type="Proteomes" id="UP000640485"/>
    </source>
</evidence>
<dbReference type="GO" id="GO:0046872">
    <property type="term" value="F:metal ion binding"/>
    <property type="evidence" value="ECO:0007669"/>
    <property type="project" value="UniProtKB-KW"/>
</dbReference>
<feature type="binding site" evidence="1">
    <location>
        <position position="55"/>
    </location>
    <ligand>
        <name>Mg(2+)</name>
        <dbReference type="ChEBI" id="CHEBI:18420"/>
        <label>1</label>
    </ligand>
</feature>